<reference evidence="1 2" key="1">
    <citation type="journal article" name="Sci. Rep.">
        <title>Telomere-to-telomere assembled and centromere annotated genomes of the two main subspecies of the button mushroom Agaricus bisporus reveal especially polymorphic chromosome ends.</title>
        <authorList>
            <person name="Sonnenberg A.S.M."/>
            <person name="Sedaghat-Telgerd N."/>
            <person name="Lavrijssen B."/>
            <person name="Ohm R.A."/>
            <person name="Hendrickx P.M."/>
            <person name="Scholtmeijer K."/>
            <person name="Baars J.J.P."/>
            <person name="van Peer A."/>
        </authorList>
    </citation>
    <scope>NUCLEOTIDE SEQUENCE [LARGE SCALE GENOMIC DNA]</scope>
    <source>
        <strain evidence="1 2">H119_p4</strain>
    </source>
</reference>
<evidence type="ECO:0000313" key="1">
    <source>
        <dbReference type="EMBL" id="KAF7767997.1"/>
    </source>
</evidence>
<comment type="caution">
    <text evidence="1">The sequence shown here is derived from an EMBL/GenBank/DDBJ whole genome shotgun (WGS) entry which is preliminary data.</text>
</comment>
<dbReference type="AlphaFoldDB" id="A0A8H7C6N8"/>
<dbReference type="EMBL" id="JABXXO010000010">
    <property type="protein sequence ID" value="KAF7767997.1"/>
    <property type="molecule type" value="Genomic_DNA"/>
</dbReference>
<sequence length="523" mass="59642">MLPFVDVTPVNTTSNKRRKSFHKRKNMPELPFEIWGEIHSYLTPDESKKLIGVNRYFFEAGMDEIYKEIRVYNVDDNRILQQLQDPSIAARVKRINMVCYFLPPCDKDGKPLPQRSPCESECSEFLKTSITALYNCKNLKSLTIFLHYSRAITAPFRNFISSLVSKTGSGLQELSLAMTVQHVRFLEALLTAQSWSPRVNAIKFTILPPYCINESKQVTNHNPPTDVVEAFQRQLLHLFWSTGPSLESLHIFNFDDLDLSSLFSNLGGFSSLKEFSYEGHGRAHSPYFLQTLDGLLEMSPNLKDFSFKALSQSLWPASPPVRYYEDHDWPGVFVNNSFICSLKIPDGLSMCFPKNLSGPVLDAFSSSFCVLCSKSQRILVNTLQSLTYIEFRHLLDWITKVYENQDKGVELVTFELDPVKILSAVHLNEILGKIPSLTNLTIGFFHLSVDPSARVRPSSQSRADFEDEIYKSFRTFAYASSGLKRLKLVRRLKSEGSDIRIRLLKSLRIALPKVQGSFEQITI</sequence>
<gene>
    <name evidence="1" type="ORF">Agabi119p4_7240</name>
</gene>
<evidence type="ECO:0008006" key="3">
    <source>
        <dbReference type="Google" id="ProtNLM"/>
    </source>
</evidence>
<proteinExistence type="predicted"/>
<name>A0A8H7C6N8_AGABI</name>
<evidence type="ECO:0000313" key="2">
    <source>
        <dbReference type="Proteomes" id="UP000629468"/>
    </source>
</evidence>
<organism evidence="1 2">
    <name type="scientific">Agaricus bisporus var. burnettii</name>
    <dbReference type="NCBI Taxonomy" id="192524"/>
    <lineage>
        <taxon>Eukaryota</taxon>
        <taxon>Fungi</taxon>
        <taxon>Dikarya</taxon>
        <taxon>Basidiomycota</taxon>
        <taxon>Agaricomycotina</taxon>
        <taxon>Agaricomycetes</taxon>
        <taxon>Agaricomycetidae</taxon>
        <taxon>Agaricales</taxon>
        <taxon>Agaricineae</taxon>
        <taxon>Agaricaceae</taxon>
        <taxon>Agaricus</taxon>
    </lineage>
</organism>
<accession>A0A8H7C6N8</accession>
<dbReference type="Proteomes" id="UP000629468">
    <property type="component" value="Unassembled WGS sequence"/>
</dbReference>
<protein>
    <recommendedName>
        <fullName evidence="3">F-box domain-containing protein</fullName>
    </recommendedName>
</protein>